<organism evidence="1">
    <name type="scientific">uncultured haloarchaeon</name>
    <dbReference type="NCBI Taxonomy" id="160804"/>
    <lineage>
        <taxon>Archaea</taxon>
        <taxon>Methanobacteriati</taxon>
        <taxon>Methanobacteriota</taxon>
        <taxon>Stenosarchaea group</taxon>
        <taxon>Halobacteria</taxon>
        <taxon>Halobacteriales</taxon>
        <taxon>Halobacteriaceae</taxon>
        <taxon>environmental samples</taxon>
    </lineage>
</organism>
<proteinExistence type="predicted"/>
<sequence length="287" mass="33376">MLHLANYMNSYGVRTILDTWTKPKPINPQFTTFIEPQTTHYAFIGRAFKYLFAIWNLKHNLNTIVDIWKYNTELSKINDNNDTLNYASYIDTFETLKTIEIQSLDPPTNKLLDSVVQLTALETLHTKTTIETSVIHSWIESPPKSFISELYSLYTQIPETINIDTQTTICPRLGLLETQIGAIQIDAVHDSTAVVLKTTQQIELTREYWRTLIGYLAILEYAYEFDSRFSINAITYDSIEFIGVYYSRHGVLWRVSKKQITRHSEYSTFKNWLIDSLKRKQATQSSM</sequence>
<dbReference type="EMBL" id="EF583984">
    <property type="protein sequence ID" value="ABQ75805.1"/>
    <property type="molecule type" value="Genomic_DNA"/>
</dbReference>
<reference evidence="1" key="1">
    <citation type="journal article" date="2007" name="ISME J.">
        <title>Genomic plasticity in prokaryotes: the case of the square haloarchaeon.</title>
        <authorList>
            <person name="Cuadros-Orellana S."/>
            <person name="Martin-Cuadrado A.B."/>
            <person name="Legault B."/>
            <person name="D'Auria G."/>
            <person name="Zhaxybayeva O."/>
            <person name="Papke R.T."/>
            <person name="Rodriguez-Valera F."/>
        </authorList>
    </citation>
    <scope>NUCLEOTIDE SEQUENCE</scope>
</reference>
<name>A5YS48_9EURY</name>
<evidence type="ECO:0000313" key="1">
    <source>
        <dbReference type="EMBL" id="ABQ75805.1"/>
    </source>
</evidence>
<protein>
    <submittedName>
        <fullName evidence="1">Uncharacterized protein</fullName>
    </submittedName>
</protein>
<accession>A5YS48</accession>
<dbReference type="AlphaFoldDB" id="A5YS48"/>